<sequence>MAVTVAESRKRGFASFLDDSMRFADGPHRLPSQQAKRGRSSPSAASIADLGVSLEFDPVDALQLIFPDADPQIQCPIVRSVQSPLDLRIAVARSTQPSPSYQCCALGGYVAWLRAAAVRRTD</sequence>
<gene>
    <name evidence="1" type="ORF">GUJ93_ZPchr0012g19223</name>
    <name evidence="2" type="ORF">GUJ93_ZPchr0012g21517</name>
</gene>
<dbReference type="Proteomes" id="UP000729402">
    <property type="component" value="Unassembled WGS sequence"/>
</dbReference>
<evidence type="ECO:0000313" key="3">
    <source>
        <dbReference type="Proteomes" id="UP000729402"/>
    </source>
</evidence>
<name>A0A8J6BZ56_ZIZPA</name>
<reference evidence="1" key="2">
    <citation type="submission" date="2021-02" db="EMBL/GenBank/DDBJ databases">
        <authorList>
            <person name="Kimball J.A."/>
            <person name="Haas M.W."/>
            <person name="Macchietto M."/>
            <person name="Kono T."/>
            <person name="Duquette J."/>
            <person name="Shao M."/>
        </authorList>
    </citation>
    <scope>NUCLEOTIDE SEQUENCE</scope>
    <source>
        <tissue evidence="1">Fresh leaf tissue</tissue>
    </source>
</reference>
<dbReference type="EMBL" id="JAAALK010000080">
    <property type="protein sequence ID" value="KAG8094949.1"/>
    <property type="molecule type" value="Genomic_DNA"/>
</dbReference>
<evidence type="ECO:0000313" key="2">
    <source>
        <dbReference type="EMBL" id="KAG8094949.1"/>
    </source>
</evidence>
<protein>
    <submittedName>
        <fullName evidence="1">Uncharacterized protein</fullName>
    </submittedName>
</protein>
<comment type="caution">
    <text evidence="1">The sequence shown here is derived from an EMBL/GenBank/DDBJ whole genome shotgun (WGS) entry which is preliminary data.</text>
</comment>
<dbReference type="EMBL" id="JAAALK010000080">
    <property type="protein sequence ID" value="KAG8094948.1"/>
    <property type="molecule type" value="Genomic_DNA"/>
</dbReference>
<organism evidence="1 3">
    <name type="scientific">Zizania palustris</name>
    <name type="common">Northern wild rice</name>
    <dbReference type="NCBI Taxonomy" id="103762"/>
    <lineage>
        <taxon>Eukaryota</taxon>
        <taxon>Viridiplantae</taxon>
        <taxon>Streptophyta</taxon>
        <taxon>Embryophyta</taxon>
        <taxon>Tracheophyta</taxon>
        <taxon>Spermatophyta</taxon>
        <taxon>Magnoliopsida</taxon>
        <taxon>Liliopsida</taxon>
        <taxon>Poales</taxon>
        <taxon>Poaceae</taxon>
        <taxon>BOP clade</taxon>
        <taxon>Oryzoideae</taxon>
        <taxon>Oryzeae</taxon>
        <taxon>Zizaniinae</taxon>
        <taxon>Zizania</taxon>
    </lineage>
</organism>
<keyword evidence="3" id="KW-1185">Reference proteome</keyword>
<dbReference type="AlphaFoldDB" id="A0A8J6BZ56"/>
<dbReference type="OrthoDB" id="440455at2759"/>
<proteinExistence type="predicted"/>
<accession>A0A8J6BZ56</accession>
<reference evidence="1" key="1">
    <citation type="journal article" date="2021" name="bioRxiv">
        <title>Whole Genome Assembly and Annotation of Northern Wild Rice, Zizania palustris L., Supports a Whole Genome Duplication in the Zizania Genus.</title>
        <authorList>
            <person name="Haas M."/>
            <person name="Kono T."/>
            <person name="Macchietto M."/>
            <person name="Millas R."/>
            <person name="McGilp L."/>
            <person name="Shao M."/>
            <person name="Duquette J."/>
            <person name="Hirsch C.N."/>
            <person name="Kimball J."/>
        </authorList>
    </citation>
    <scope>NUCLEOTIDE SEQUENCE</scope>
    <source>
        <tissue evidence="1">Fresh leaf tissue</tissue>
    </source>
</reference>
<evidence type="ECO:0000313" key="1">
    <source>
        <dbReference type="EMBL" id="KAG8094948.1"/>
    </source>
</evidence>